<dbReference type="InterPro" id="IPR051428">
    <property type="entry name" value="Sphingo_Act-Surfact_Prot"/>
</dbReference>
<dbReference type="KEGG" id="acan:ACA1_059490"/>
<evidence type="ECO:0000313" key="5">
    <source>
        <dbReference type="EMBL" id="ELR17242.1"/>
    </source>
</evidence>
<dbReference type="RefSeq" id="XP_004339255.1">
    <property type="nucleotide sequence ID" value="XM_004339207.1"/>
</dbReference>
<dbReference type="PANTHER" id="PTHR11480:SF3">
    <property type="entry name" value="BCDNA.GH08312"/>
    <property type="match status" value="1"/>
</dbReference>
<dbReference type="GO" id="GO:0005764">
    <property type="term" value="C:lysosome"/>
    <property type="evidence" value="ECO:0007669"/>
    <property type="project" value="InterPro"/>
</dbReference>
<reference evidence="5 6" key="1">
    <citation type="journal article" date="2013" name="Genome Biol.">
        <title>Genome of Acanthamoeba castellanii highlights extensive lateral gene transfer and early evolution of tyrosine kinase signaling.</title>
        <authorList>
            <person name="Clarke M."/>
            <person name="Lohan A.J."/>
            <person name="Liu B."/>
            <person name="Lagkouvardos I."/>
            <person name="Roy S."/>
            <person name="Zafar N."/>
            <person name="Bertelli C."/>
            <person name="Schilde C."/>
            <person name="Kianianmomeni A."/>
            <person name="Burglin T.R."/>
            <person name="Frech C."/>
            <person name="Turcotte B."/>
            <person name="Kopec K.O."/>
            <person name="Synnott J.M."/>
            <person name="Choo C."/>
            <person name="Paponov I."/>
            <person name="Finkler A."/>
            <person name="Soon Heng Tan C."/>
            <person name="Hutchins A.P."/>
            <person name="Weinmeier T."/>
            <person name="Rattei T."/>
            <person name="Chu J.S."/>
            <person name="Gimenez G."/>
            <person name="Irimia M."/>
            <person name="Rigden D.J."/>
            <person name="Fitzpatrick D.A."/>
            <person name="Lorenzo-Morales J."/>
            <person name="Bateman A."/>
            <person name="Chiu C.H."/>
            <person name="Tang P."/>
            <person name="Hegemann P."/>
            <person name="Fromm H."/>
            <person name="Raoult D."/>
            <person name="Greub G."/>
            <person name="Miranda-Saavedra D."/>
            <person name="Chen N."/>
            <person name="Nash P."/>
            <person name="Ginger M.L."/>
            <person name="Horn M."/>
            <person name="Schaap P."/>
            <person name="Caler L."/>
            <person name="Loftus B."/>
        </authorList>
    </citation>
    <scope>NUCLEOTIDE SEQUENCE [LARGE SCALE GENOMIC DNA]</scope>
    <source>
        <strain evidence="5 6">Neff</strain>
    </source>
</reference>
<dbReference type="InterPro" id="IPR011001">
    <property type="entry name" value="Saposin-like"/>
</dbReference>
<keyword evidence="3" id="KW-0732">Signal</keyword>
<keyword evidence="2" id="KW-0325">Glycoprotein</keyword>
<feature type="chain" id="PRO_5003989901" evidence="3">
    <location>
        <begin position="26"/>
        <end position="206"/>
    </location>
</feature>
<dbReference type="STRING" id="1257118.L8GWD6"/>
<sequence>MKAIASLLTIAFLLCGFAAITPASAQETCPLCQFAVQYIDGYLQQNYTQAQIIKQLEVCDSFVEYYVPVLINYIIKYEDPQNACQQLGLCTSFAAEPEIVVADLEKFPEVVEVVEASPEDCQICKMLVGFIESYVQANQTITQIESLLGRVCRLTPFASQCVVFVDTYTPLIVQYIQANEDPQTVCQQIGVCSSQAVRQVAAVKFN</sequence>
<evidence type="ECO:0000256" key="3">
    <source>
        <dbReference type="SAM" id="SignalP"/>
    </source>
</evidence>
<feature type="signal peptide" evidence="3">
    <location>
        <begin position="1"/>
        <end position="25"/>
    </location>
</feature>
<proteinExistence type="predicted"/>
<dbReference type="Pfam" id="PF05184">
    <property type="entry name" value="SapB_1"/>
    <property type="match status" value="2"/>
</dbReference>
<dbReference type="InterPro" id="IPR008139">
    <property type="entry name" value="SaposinB_dom"/>
</dbReference>
<dbReference type="InterPro" id="IPR008138">
    <property type="entry name" value="SapB_2"/>
</dbReference>
<dbReference type="PRINTS" id="PR01797">
    <property type="entry name" value="SAPOSIN"/>
</dbReference>
<dbReference type="Pfam" id="PF03489">
    <property type="entry name" value="SapB_2"/>
    <property type="match status" value="2"/>
</dbReference>
<keyword evidence="6" id="KW-1185">Reference proteome</keyword>
<dbReference type="GeneID" id="14917838"/>
<organism evidence="5 6">
    <name type="scientific">Acanthamoeba castellanii (strain ATCC 30010 / Neff)</name>
    <dbReference type="NCBI Taxonomy" id="1257118"/>
    <lineage>
        <taxon>Eukaryota</taxon>
        <taxon>Amoebozoa</taxon>
        <taxon>Discosea</taxon>
        <taxon>Longamoebia</taxon>
        <taxon>Centramoebida</taxon>
        <taxon>Acanthamoebidae</taxon>
        <taxon>Acanthamoeba</taxon>
    </lineage>
</organism>
<protein>
    <submittedName>
        <fullName evidence="5">Saposin B domain containing protein</fullName>
    </submittedName>
</protein>
<feature type="domain" description="Saposin B-type" evidence="4">
    <location>
        <begin position="25"/>
        <end position="94"/>
    </location>
</feature>
<dbReference type="VEuPathDB" id="AmoebaDB:ACA1_059490"/>
<name>L8GWD6_ACACF</name>
<dbReference type="SUPFAM" id="SSF47862">
    <property type="entry name" value="Saposin"/>
    <property type="match status" value="3"/>
</dbReference>
<dbReference type="PANTHER" id="PTHR11480">
    <property type="entry name" value="SAPOSIN-RELATED"/>
    <property type="match status" value="1"/>
</dbReference>
<dbReference type="AlphaFoldDB" id="L8GWD6"/>
<dbReference type="GO" id="GO:0016020">
    <property type="term" value="C:membrane"/>
    <property type="evidence" value="ECO:0007669"/>
    <property type="project" value="GOC"/>
</dbReference>
<dbReference type="OrthoDB" id="20602at2759"/>
<dbReference type="EMBL" id="KB007974">
    <property type="protein sequence ID" value="ELR17242.1"/>
    <property type="molecule type" value="Genomic_DNA"/>
</dbReference>
<dbReference type="Gene3D" id="1.10.225.10">
    <property type="entry name" value="Saposin-like"/>
    <property type="match status" value="2"/>
</dbReference>
<dbReference type="Proteomes" id="UP000011083">
    <property type="component" value="Unassembled WGS sequence"/>
</dbReference>
<dbReference type="GO" id="GO:0006665">
    <property type="term" value="P:sphingolipid metabolic process"/>
    <property type="evidence" value="ECO:0007669"/>
    <property type="project" value="InterPro"/>
</dbReference>
<dbReference type="PROSITE" id="PS50015">
    <property type="entry name" value="SAP_B"/>
    <property type="match status" value="2"/>
</dbReference>
<dbReference type="InterPro" id="IPR008373">
    <property type="entry name" value="Saposin"/>
</dbReference>
<evidence type="ECO:0000256" key="1">
    <source>
        <dbReference type="ARBA" id="ARBA00023157"/>
    </source>
</evidence>
<accession>L8GWD6</accession>
<gene>
    <name evidence="5" type="ORF">ACA1_059490</name>
</gene>
<evidence type="ECO:0000259" key="4">
    <source>
        <dbReference type="PROSITE" id="PS50015"/>
    </source>
</evidence>
<evidence type="ECO:0000313" key="6">
    <source>
        <dbReference type="Proteomes" id="UP000011083"/>
    </source>
</evidence>
<keyword evidence="1" id="KW-1015">Disulfide bond</keyword>
<dbReference type="SMART" id="SM00741">
    <property type="entry name" value="SapB"/>
    <property type="match status" value="2"/>
</dbReference>
<dbReference type="OMA" id="ECHLCEM"/>
<dbReference type="InterPro" id="IPR007856">
    <property type="entry name" value="SapB_1"/>
</dbReference>
<evidence type="ECO:0000256" key="2">
    <source>
        <dbReference type="ARBA" id="ARBA00023180"/>
    </source>
</evidence>
<feature type="domain" description="Saposin B-type" evidence="4">
    <location>
        <begin position="117"/>
        <end position="196"/>
    </location>
</feature>